<dbReference type="PANTHER" id="PTHR14191:SF20">
    <property type="entry name" value="NA(+)_H(+) EXCHANGE REGULATORY COFACTOR NHE-RF4"/>
    <property type="match status" value="1"/>
</dbReference>
<organism evidence="3 4">
    <name type="scientific">Myripristis murdjan</name>
    <name type="common">pinecone soldierfish</name>
    <dbReference type="NCBI Taxonomy" id="586833"/>
    <lineage>
        <taxon>Eukaryota</taxon>
        <taxon>Metazoa</taxon>
        <taxon>Chordata</taxon>
        <taxon>Craniata</taxon>
        <taxon>Vertebrata</taxon>
        <taxon>Euteleostomi</taxon>
        <taxon>Actinopterygii</taxon>
        <taxon>Neopterygii</taxon>
        <taxon>Teleostei</taxon>
        <taxon>Neoteleostei</taxon>
        <taxon>Acanthomorphata</taxon>
        <taxon>Holocentriformes</taxon>
        <taxon>Holocentridae</taxon>
        <taxon>Myripristis</taxon>
    </lineage>
</organism>
<reference evidence="3" key="2">
    <citation type="submission" date="2025-08" db="UniProtKB">
        <authorList>
            <consortium name="Ensembl"/>
        </authorList>
    </citation>
    <scope>IDENTIFICATION</scope>
</reference>
<dbReference type="Gene3D" id="2.30.42.10">
    <property type="match status" value="1"/>
</dbReference>
<dbReference type="InterPro" id="IPR051067">
    <property type="entry name" value="NHER"/>
</dbReference>
<dbReference type="Pfam" id="PF00595">
    <property type="entry name" value="PDZ"/>
    <property type="match status" value="1"/>
</dbReference>
<keyword evidence="1" id="KW-0677">Repeat</keyword>
<dbReference type="GO" id="GO:0072659">
    <property type="term" value="P:protein localization to plasma membrane"/>
    <property type="evidence" value="ECO:0007669"/>
    <property type="project" value="TreeGrafter"/>
</dbReference>
<name>A0A668AS02_9TELE</name>
<accession>A0A668AS02</accession>
<dbReference type="PROSITE" id="PS50106">
    <property type="entry name" value="PDZ"/>
    <property type="match status" value="1"/>
</dbReference>
<sequence length="115" mass="13340">HSKLAELKSKSHLPITYLKDRSEGIDNPALVICDDPDQSPVPRLCQLKRMEGQSFGFYLRKEEGRQGHVIRDVEPWSLAEHSGLRDGDRVLEVNEEYVDNMDFHRVNSWCSLLKY</sequence>
<dbReference type="Ensembl" id="ENSMMDT00005052401.1">
    <property type="protein sequence ID" value="ENSMMDP00005051389.1"/>
    <property type="gene ID" value="ENSMMDG00005023218.1"/>
</dbReference>
<evidence type="ECO:0000313" key="4">
    <source>
        <dbReference type="Proteomes" id="UP000472263"/>
    </source>
</evidence>
<dbReference type="CDD" id="cd06768">
    <property type="entry name" value="PDZ_NHERF-like"/>
    <property type="match status" value="1"/>
</dbReference>
<dbReference type="InterPro" id="IPR001478">
    <property type="entry name" value="PDZ"/>
</dbReference>
<proteinExistence type="predicted"/>
<dbReference type="GeneTree" id="ENSGT00950000182849"/>
<evidence type="ECO:0000313" key="3">
    <source>
        <dbReference type="Ensembl" id="ENSMMDP00005051389.1"/>
    </source>
</evidence>
<dbReference type="Proteomes" id="UP000472263">
    <property type="component" value="Chromosome 13"/>
</dbReference>
<dbReference type="GO" id="GO:0005102">
    <property type="term" value="F:signaling receptor binding"/>
    <property type="evidence" value="ECO:0007669"/>
    <property type="project" value="TreeGrafter"/>
</dbReference>
<dbReference type="InterPro" id="IPR036034">
    <property type="entry name" value="PDZ_sf"/>
</dbReference>
<evidence type="ECO:0000259" key="2">
    <source>
        <dbReference type="PROSITE" id="PS50106"/>
    </source>
</evidence>
<feature type="domain" description="PDZ" evidence="2">
    <location>
        <begin position="44"/>
        <end position="101"/>
    </location>
</feature>
<dbReference type="AlphaFoldDB" id="A0A668AS02"/>
<keyword evidence="4" id="KW-1185">Reference proteome</keyword>
<dbReference type="PANTHER" id="PTHR14191">
    <property type="entry name" value="PDZ DOMAIN CONTAINING PROTEIN"/>
    <property type="match status" value="1"/>
</dbReference>
<dbReference type="GO" id="GO:0043495">
    <property type="term" value="F:protein-membrane adaptor activity"/>
    <property type="evidence" value="ECO:0007669"/>
    <property type="project" value="TreeGrafter"/>
</dbReference>
<dbReference type="GO" id="GO:0016324">
    <property type="term" value="C:apical plasma membrane"/>
    <property type="evidence" value="ECO:0007669"/>
    <property type="project" value="TreeGrafter"/>
</dbReference>
<protein>
    <submittedName>
        <fullName evidence="3">PDZ domain containing 3a</fullName>
    </submittedName>
</protein>
<evidence type="ECO:0000256" key="1">
    <source>
        <dbReference type="ARBA" id="ARBA00022737"/>
    </source>
</evidence>
<dbReference type="SUPFAM" id="SSF50156">
    <property type="entry name" value="PDZ domain-like"/>
    <property type="match status" value="1"/>
</dbReference>
<reference evidence="3" key="1">
    <citation type="submission" date="2019-06" db="EMBL/GenBank/DDBJ databases">
        <authorList>
            <consortium name="Wellcome Sanger Institute Data Sharing"/>
        </authorList>
    </citation>
    <scope>NUCLEOTIDE SEQUENCE [LARGE SCALE GENOMIC DNA]</scope>
</reference>
<reference evidence="3" key="3">
    <citation type="submission" date="2025-09" db="UniProtKB">
        <authorList>
            <consortium name="Ensembl"/>
        </authorList>
    </citation>
    <scope>IDENTIFICATION</scope>
</reference>